<organism evidence="1 2">
    <name type="scientific">Lignipirellula cremea</name>
    <dbReference type="NCBI Taxonomy" id="2528010"/>
    <lineage>
        <taxon>Bacteria</taxon>
        <taxon>Pseudomonadati</taxon>
        <taxon>Planctomycetota</taxon>
        <taxon>Planctomycetia</taxon>
        <taxon>Pirellulales</taxon>
        <taxon>Pirellulaceae</taxon>
        <taxon>Lignipirellula</taxon>
    </lineage>
</organism>
<proteinExistence type="predicted"/>
<evidence type="ECO:0000313" key="1">
    <source>
        <dbReference type="EMBL" id="QDU94468.1"/>
    </source>
</evidence>
<evidence type="ECO:0000313" key="2">
    <source>
        <dbReference type="Proteomes" id="UP000317648"/>
    </source>
</evidence>
<dbReference type="EMBL" id="CP036433">
    <property type="protein sequence ID" value="QDU94468.1"/>
    <property type="molecule type" value="Genomic_DNA"/>
</dbReference>
<sequence>MTDDRPELPPTVKKKLEETFLRIQNGAAAERLYEMMDKSEKAFIDEREEELFGEAAHPLFGKTIGMWMQLRGVSQIRAIIEVGYRLNFITDAEREWLLRESSETFEDAFAAAKTQDLVLDEKDRTIYWKGQQVDVNWFSRAKLWNFLWLVVEHAKSGDGVDACDFGEVGRNYAAKMASRLRREVPGFPPDLAACIVSESRKTRLSIAPERIRLFQTSSTDSLKEVLGGTPKTSA</sequence>
<protein>
    <submittedName>
        <fullName evidence="1">Uncharacterized protein</fullName>
    </submittedName>
</protein>
<name>A0A518DRJ5_9BACT</name>
<accession>A0A518DRJ5</accession>
<dbReference type="AlphaFoldDB" id="A0A518DRJ5"/>
<reference evidence="1 2" key="1">
    <citation type="submission" date="2019-02" db="EMBL/GenBank/DDBJ databases">
        <title>Deep-cultivation of Planctomycetes and their phenomic and genomic characterization uncovers novel biology.</title>
        <authorList>
            <person name="Wiegand S."/>
            <person name="Jogler M."/>
            <person name="Boedeker C."/>
            <person name="Pinto D."/>
            <person name="Vollmers J."/>
            <person name="Rivas-Marin E."/>
            <person name="Kohn T."/>
            <person name="Peeters S.H."/>
            <person name="Heuer A."/>
            <person name="Rast P."/>
            <person name="Oberbeckmann S."/>
            <person name="Bunk B."/>
            <person name="Jeske O."/>
            <person name="Meyerdierks A."/>
            <person name="Storesund J.E."/>
            <person name="Kallscheuer N."/>
            <person name="Luecker S."/>
            <person name="Lage O.M."/>
            <person name="Pohl T."/>
            <person name="Merkel B.J."/>
            <person name="Hornburger P."/>
            <person name="Mueller R.-W."/>
            <person name="Bruemmer F."/>
            <person name="Labrenz M."/>
            <person name="Spormann A.M."/>
            <person name="Op den Camp H."/>
            <person name="Overmann J."/>
            <person name="Amann R."/>
            <person name="Jetten M.S.M."/>
            <person name="Mascher T."/>
            <person name="Medema M.H."/>
            <person name="Devos D.P."/>
            <person name="Kaster A.-K."/>
            <person name="Ovreas L."/>
            <person name="Rohde M."/>
            <person name="Galperin M.Y."/>
            <person name="Jogler C."/>
        </authorList>
    </citation>
    <scope>NUCLEOTIDE SEQUENCE [LARGE SCALE GENOMIC DNA]</scope>
    <source>
        <strain evidence="1 2">Pla85_3_4</strain>
    </source>
</reference>
<dbReference type="Proteomes" id="UP000317648">
    <property type="component" value="Chromosome"/>
</dbReference>
<dbReference type="KEGG" id="lcre:Pla8534_22590"/>
<keyword evidence="2" id="KW-1185">Reference proteome</keyword>
<dbReference type="RefSeq" id="WP_145052915.1">
    <property type="nucleotide sequence ID" value="NZ_CP036433.1"/>
</dbReference>
<gene>
    <name evidence="1" type="ORF">Pla8534_22590</name>
</gene>
<dbReference type="OrthoDB" id="272977at2"/>